<protein>
    <recommendedName>
        <fullName evidence="4">GH16 domain-containing protein</fullName>
    </recommendedName>
</protein>
<proteinExistence type="inferred from homology"/>
<keyword evidence="3" id="KW-0326">Glycosidase</keyword>
<dbReference type="PROSITE" id="PS51762">
    <property type="entry name" value="GH16_2"/>
    <property type="match status" value="1"/>
</dbReference>
<dbReference type="CDD" id="cd00413">
    <property type="entry name" value="Glyco_hydrolase_16"/>
    <property type="match status" value="1"/>
</dbReference>
<evidence type="ECO:0000313" key="5">
    <source>
        <dbReference type="EMBL" id="MBK1661654.1"/>
    </source>
</evidence>
<organism evidence="5 6">
    <name type="scientific">Paracraurococcus ruber</name>
    <dbReference type="NCBI Taxonomy" id="77675"/>
    <lineage>
        <taxon>Bacteria</taxon>
        <taxon>Pseudomonadati</taxon>
        <taxon>Pseudomonadota</taxon>
        <taxon>Alphaproteobacteria</taxon>
        <taxon>Acetobacterales</taxon>
        <taxon>Roseomonadaceae</taxon>
        <taxon>Paracraurococcus</taxon>
    </lineage>
</organism>
<keyword evidence="2" id="KW-0378">Hydrolase</keyword>
<comment type="caution">
    <text evidence="5">The sequence shown here is derived from an EMBL/GenBank/DDBJ whole genome shotgun (WGS) entry which is preliminary data.</text>
</comment>
<sequence length="185" mass="20140">MFSRAWGPGVDTSVSGQLTMHTTADDQDSGAMVPPTGAGDGYGYGLYTFTLKTQGTVGTYALTWPATDKWPGPELDLMEINGSGVPYTTIHWKGDDGSNQFRSYDLTGVDPSKTHTYAMNWQNDFIDIYVDGQLLHHITEHVPHDYAHGGENTAPGIGTQTWWNDGALGGNNWITLYEASYSVVA</sequence>
<dbReference type="InterPro" id="IPR000757">
    <property type="entry name" value="Beta-glucanase-like"/>
</dbReference>
<reference evidence="5 6" key="1">
    <citation type="journal article" date="2020" name="Microorganisms">
        <title>Osmotic Adaptation and Compatible Solute Biosynthesis of Phototrophic Bacteria as Revealed from Genome Analyses.</title>
        <authorList>
            <person name="Imhoff J.F."/>
            <person name="Rahn T."/>
            <person name="Kunzel S."/>
            <person name="Keller A."/>
            <person name="Neulinger S.C."/>
        </authorList>
    </citation>
    <scope>NUCLEOTIDE SEQUENCE [LARGE SCALE GENOMIC DNA]</scope>
    <source>
        <strain evidence="5 6">DSM 15382</strain>
    </source>
</reference>
<gene>
    <name evidence="5" type="ORF">CKO45_25950</name>
</gene>
<dbReference type="Proteomes" id="UP000697995">
    <property type="component" value="Unassembled WGS sequence"/>
</dbReference>
<dbReference type="Gene3D" id="2.60.120.200">
    <property type="match status" value="1"/>
</dbReference>
<feature type="domain" description="GH16" evidence="4">
    <location>
        <begin position="1"/>
        <end position="182"/>
    </location>
</feature>
<name>A0ABS1D705_9PROT</name>
<accession>A0ABS1D705</accession>
<comment type="similarity">
    <text evidence="1">Belongs to the glycosyl hydrolase 16 family.</text>
</comment>
<evidence type="ECO:0000256" key="1">
    <source>
        <dbReference type="ARBA" id="ARBA00006865"/>
    </source>
</evidence>
<keyword evidence="6" id="KW-1185">Reference proteome</keyword>
<evidence type="ECO:0000313" key="6">
    <source>
        <dbReference type="Proteomes" id="UP000697995"/>
    </source>
</evidence>
<dbReference type="EMBL" id="NRSG01000343">
    <property type="protein sequence ID" value="MBK1661654.1"/>
    <property type="molecule type" value="Genomic_DNA"/>
</dbReference>
<dbReference type="InterPro" id="IPR050546">
    <property type="entry name" value="Glycosyl_Hydrlase_16"/>
</dbReference>
<dbReference type="PRINTS" id="PR00737">
    <property type="entry name" value="GLHYDRLASE16"/>
</dbReference>
<dbReference type="InterPro" id="IPR013320">
    <property type="entry name" value="ConA-like_dom_sf"/>
</dbReference>
<dbReference type="SUPFAM" id="SSF49899">
    <property type="entry name" value="Concanavalin A-like lectins/glucanases"/>
    <property type="match status" value="1"/>
</dbReference>
<dbReference type="Pfam" id="PF00722">
    <property type="entry name" value="Glyco_hydro_16"/>
    <property type="match status" value="1"/>
</dbReference>
<evidence type="ECO:0000256" key="2">
    <source>
        <dbReference type="ARBA" id="ARBA00022801"/>
    </source>
</evidence>
<dbReference type="InterPro" id="IPR008264">
    <property type="entry name" value="Beta_glucanase"/>
</dbReference>
<evidence type="ECO:0000256" key="3">
    <source>
        <dbReference type="ARBA" id="ARBA00023295"/>
    </source>
</evidence>
<dbReference type="PANTHER" id="PTHR10963:SF55">
    <property type="entry name" value="GLYCOSIDE HYDROLASE FAMILY 16 PROTEIN"/>
    <property type="match status" value="1"/>
</dbReference>
<evidence type="ECO:0000259" key="4">
    <source>
        <dbReference type="PROSITE" id="PS51762"/>
    </source>
</evidence>
<dbReference type="PANTHER" id="PTHR10963">
    <property type="entry name" value="GLYCOSYL HYDROLASE-RELATED"/>
    <property type="match status" value="1"/>
</dbReference>